<evidence type="ECO:0000256" key="6">
    <source>
        <dbReference type="ARBA" id="ARBA00022917"/>
    </source>
</evidence>
<keyword evidence="4 9" id="KW-0547">Nucleotide-binding</keyword>
<keyword evidence="5 9" id="KW-0067">ATP-binding</keyword>
<organism evidence="10 11">
    <name type="scientific">Candidatus Portiera aleyrodidarum MED</name>
    <name type="common">Bemisia tabaci</name>
    <dbReference type="NCBI Taxonomy" id="1163752"/>
    <lineage>
        <taxon>Bacteria</taxon>
        <taxon>Pseudomonadati</taxon>
        <taxon>Pseudomonadota</taxon>
        <taxon>Gammaproteobacteria</taxon>
        <taxon>Candidatus Johnevansiales</taxon>
        <taxon>Candidatus Johnevansiaceae</taxon>
        <taxon>Candidatus Portiera</taxon>
    </lineage>
</organism>
<dbReference type="Proteomes" id="UP000031624">
    <property type="component" value="Chromosome"/>
</dbReference>
<accession>A0AAU8RR45</accession>
<comment type="catalytic activity">
    <reaction evidence="8 9">
        <text>tRNA(Gly) + glycine + ATP = glycyl-tRNA(Gly) + AMP + diphosphate</text>
        <dbReference type="Rhea" id="RHEA:16013"/>
        <dbReference type="Rhea" id="RHEA-COMP:9664"/>
        <dbReference type="Rhea" id="RHEA-COMP:9683"/>
        <dbReference type="ChEBI" id="CHEBI:30616"/>
        <dbReference type="ChEBI" id="CHEBI:33019"/>
        <dbReference type="ChEBI" id="CHEBI:57305"/>
        <dbReference type="ChEBI" id="CHEBI:78442"/>
        <dbReference type="ChEBI" id="CHEBI:78522"/>
        <dbReference type="ChEBI" id="CHEBI:456215"/>
        <dbReference type="EC" id="6.1.1.14"/>
    </reaction>
</comment>
<dbReference type="InterPro" id="IPR045864">
    <property type="entry name" value="aa-tRNA-synth_II/BPL/LPL"/>
</dbReference>
<dbReference type="PANTHER" id="PTHR30075">
    <property type="entry name" value="GLYCYL-TRNA SYNTHETASE"/>
    <property type="match status" value="1"/>
</dbReference>
<evidence type="ECO:0000256" key="5">
    <source>
        <dbReference type="ARBA" id="ARBA00022840"/>
    </source>
</evidence>
<dbReference type="PRINTS" id="PR01044">
    <property type="entry name" value="TRNASYNTHGA"/>
</dbReference>
<evidence type="ECO:0000256" key="8">
    <source>
        <dbReference type="ARBA" id="ARBA00047937"/>
    </source>
</evidence>
<dbReference type="GO" id="GO:0005829">
    <property type="term" value="C:cytosol"/>
    <property type="evidence" value="ECO:0007669"/>
    <property type="project" value="TreeGrafter"/>
</dbReference>
<dbReference type="NCBIfam" id="NF006827">
    <property type="entry name" value="PRK09348.1"/>
    <property type="match status" value="1"/>
</dbReference>
<evidence type="ECO:0000256" key="1">
    <source>
        <dbReference type="ARBA" id="ARBA00008226"/>
    </source>
</evidence>
<comment type="subcellular location">
    <subcellularLocation>
        <location evidence="9">Cytoplasm</location>
    </subcellularLocation>
</comment>
<comment type="subunit">
    <text evidence="2 9">Tetramer of two alpha and two beta subunits.</text>
</comment>
<dbReference type="GO" id="GO:0006426">
    <property type="term" value="P:glycyl-tRNA aminoacylation"/>
    <property type="evidence" value="ECO:0007669"/>
    <property type="project" value="UniProtKB-UniRule"/>
</dbReference>
<dbReference type="Gene3D" id="1.20.58.180">
    <property type="entry name" value="Class II aaRS and biotin synthetases, domain 2"/>
    <property type="match status" value="1"/>
</dbReference>
<dbReference type="InterPro" id="IPR002310">
    <property type="entry name" value="Gly-tRNA_ligase_asu"/>
</dbReference>
<dbReference type="EMBL" id="CP007563">
    <property type="protein sequence ID" value="AJF23973.1"/>
    <property type="molecule type" value="Genomic_DNA"/>
</dbReference>
<evidence type="ECO:0000256" key="7">
    <source>
        <dbReference type="ARBA" id="ARBA00023146"/>
    </source>
</evidence>
<dbReference type="Pfam" id="PF02091">
    <property type="entry name" value="tRNA-synt_2e"/>
    <property type="match status" value="1"/>
</dbReference>
<dbReference type="EC" id="6.1.1.14" evidence="9"/>
<dbReference type="NCBIfam" id="TIGR00388">
    <property type="entry name" value="glyQ"/>
    <property type="match status" value="1"/>
</dbReference>
<protein>
    <recommendedName>
        <fullName evidence="9">Glycine--tRNA ligase alpha subunit</fullName>
        <ecNumber evidence="9">6.1.1.14</ecNumber>
    </recommendedName>
    <alternativeName>
        <fullName evidence="9">Glycyl-tRNA synthetase alpha subunit</fullName>
        <shortName evidence="9">GlyRS</shortName>
    </alternativeName>
</protein>
<evidence type="ECO:0000256" key="4">
    <source>
        <dbReference type="ARBA" id="ARBA00022741"/>
    </source>
</evidence>
<dbReference type="PANTHER" id="PTHR30075:SF2">
    <property type="entry name" value="GLYCINE--TRNA LIGASE, CHLOROPLASTIC_MITOCHONDRIAL 2"/>
    <property type="match status" value="1"/>
</dbReference>
<dbReference type="PROSITE" id="PS50861">
    <property type="entry name" value="AA_TRNA_LIGASE_II_GLYAB"/>
    <property type="match status" value="1"/>
</dbReference>
<dbReference type="SUPFAM" id="SSF55681">
    <property type="entry name" value="Class II aaRS and biotin synthetases"/>
    <property type="match status" value="1"/>
</dbReference>
<dbReference type="InterPro" id="IPR006194">
    <property type="entry name" value="Gly-tRNA-synth_heterodimer"/>
</dbReference>
<keyword evidence="6 9" id="KW-0648">Protein biosynthesis</keyword>
<evidence type="ECO:0000256" key="2">
    <source>
        <dbReference type="ARBA" id="ARBA00011209"/>
    </source>
</evidence>
<keyword evidence="9" id="KW-0963">Cytoplasm</keyword>
<evidence type="ECO:0000313" key="10">
    <source>
        <dbReference type="EMBL" id="AJF23973.1"/>
    </source>
</evidence>
<sequence>MKKKYITIEKIILSLKKFWSNLGCIILQPFDLEIGAATFHPFTFFTSINKTIKVVKTCFVQSCRRPKDGRYGNKTNRLQHYYQFQVVFKPSPKNFQNFYLDSLNTLGVNLKLNDIRFLEDKWESPSLGAWGLGWEVWLNNIEITQITYFQQIGGIDCSPVTGEITYGLERIAMHLQSIDDIYDIKWNKNISYGELFLQNEKEQSTYNFNYLNKQNLLKKFLKYETTCFHLLQKKLIMPAYENLLKSSHILNLLDSCKIIDFIEKKMYIHRVRSMACEIAKKYINNYE</sequence>
<comment type="similarity">
    <text evidence="1 9">Belongs to the class-II aminoacyl-tRNA synthetase family.</text>
</comment>
<dbReference type="HAMAP" id="MF_00254">
    <property type="entry name" value="Gly_tRNA_synth_alpha"/>
    <property type="match status" value="1"/>
</dbReference>
<proteinExistence type="inferred from homology"/>
<evidence type="ECO:0000256" key="9">
    <source>
        <dbReference type="HAMAP-Rule" id="MF_00254"/>
    </source>
</evidence>
<keyword evidence="7 9" id="KW-0030">Aminoacyl-tRNA synthetase</keyword>
<dbReference type="RefSeq" id="WP_014943215.1">
    <property type="nucleotide sequence ID" value="NZ_CP007563.1"/>
</dbReference>
<evidence type="ECO:0000256" key="3">
    <source>
        <dbReference type="ARBA" id="ARBA00022598"/>
    </source>
</evidence>
<name>A0AAU8RR45_9GAMM</name>
<dbReference type="Gene3D" id="3.30.930.10">
    <property type="entry name" value="Bira Bifunctional Protein, Domain 2"/>
    <property type="match status" value="1"/>
</dbReference>
<dbReference type="GO" id="GO:0004820">
    <property type="term" value="F:glycine-tRNA ligase activity"/>
    <property type="evidence" value="ECO:0007669"/>
    <property type="project" value="UniProtKB-UniRule"/>
</dbReference>
<evidence type="ECO:0000313" key="11">
    <source>
        <dbReference type="Proteomes" id="UP000031624"/>
    </source>
</evidence>
<keyword evidence="3 9" id="KW-0436">Ligase</keyword>
<dbReference type="KEGG" id="paly:O3E_00125"/>
<dbReference type="GO" id="GO:0005524">
    <property type="term" value="F:ATP binding"/>
    <property type="evidence" value="ECO:0007669"/>
    <property type="project" value="UniProtKB-UniRule"/>
</dbReference>
<gene>
    <name evidence="9" type="primary">glyQ</name>
    <name evidence="10" type="ORF">O3E_00125</name>
</gene>
<dbReference type="AlphaFoldDB" id="A0AAU8RR45"/>
<reference evidence="10 11" key="1">
    <citation type="submission" date="2014-04" db="EMBL/GenBank/DDBJ databases">
        <title>Genome reduction and metabolic complementation of the dual endosymbionts in the whitefly Bemisia tabaci.</title>
        <authorList>
            <person name="Rao Q."/>
            <person name="Rollat-Farnier P.-A."/>
            <person name="Zhang Z.-X."/>
            <person name="Santos-Garcia D."/>
            <person name="Silva F.J."/>
            <person name="Moya A."/>
            <person name="Zhu D.-T."/>
            <person name="Klein C.C."/>
            <person name="Vavre F."/>
            <person name="Sagot M.-F."/>
            <person name="Liu S.-S."/>
            <person name="Mouton L."/>
            <person name="Wang X.-W."/>
        </authorList>
    </citation>
    <scope>NUCLEOTIDE SEQUENCE [LARGE SCALE GENOMIC DNA]</scope>
    <source>
        <strain evidence="10 11">BT-Q</strain>
    </source>
</reference>